<keyword evidence="1" id="KW-1133">Transmembrane helix</keyword>
<gene>
    <name evidence="2" type="ORF">M1L60_33910</name>
</gene>
<feature type="transmembrane region" description="Helical" evidence="1">
    <location>
        <begin position="34"/>
        <end position="56"/>
    </location>
</feature>
<evidence type="ECO:0000313" key="3">
    <source>
        <dbReference type="Proteomes" id="UP001523369"/>
    </source>
</evidence>
<dbReference type="RefSeq" id="WP_253241654.1">
    <property type="nucleotide sequence ID" value="NZ_JAMYJR010000038.1"/>
</dbReference>
<name>A0ABT1DXI1_9ACTN</name>
<evidence type="ECO:0000256" key="1">
    <source>
        <dbReference type="SAM" id="Phobius"/>
    </source>
</evidence>
<keyword evidence="1" id="KW-0812">Transmembrane</keyword>
<sequence>MPLLLIALFVENRSQVPEVRSRLARRVIRLQDRVIAVMGLIAFFLSMFVLIGAVEVSGLTDGVVVAALGAAFGLLLGTIWRRLATPAEKAGEQPVPARSEDPV</sequence>
<evidence type="ECO:0000313" key="2">
    <source>
        <dbReference type="EMBL" id="MCO8275592.1"/>
    </source>
</evidence>
<proteinExistence type="predicted"/>
<reference evidence="2 3" key="1">
    <citation type="submission" date="2022-06" db="EMBL/GenBank/DDBJ databases">
        <title>New Species of the Genus Actinoplanes, ActinopZanes ferrugineus.</title>
        <authorList>
            <person name="Ding P."/>
        </authorList>
    </citation>
    <scope>NUCLEOTIDE SEQUENCE [LARGE SCALE GENOMIC DNA]</scope>
    <source>
        <strain evidence="2 3">TRM88003</strain>
    </source>
</reference>
<organism evidence="2 3">
    <name type="scientific">Paractinoplanes aksuensis</name>
    <dbReference type="NCBI Taxonomy" id="2939490"/>
    <lineage>
        <taxon>Bacteria</taxon>
        <taxon>Bacillati</taxon>
        <taxon>Actinomycetota</taxon>
        <taxon>Actinomycetes</taxon>
        <taxon>Micromonosporales</taxon>
        <taxon>Micromonosporaceae</taxon>
        <taxon>Paractinoplanes</taxon>
    </lineage>
</organism>
<protein>
    <submittedName>
        <fullName evidence="2">Uncharacterized protein</fullName>
    </submittedName>
</protein>
<keyword evidence="3" id="KW-1185">Reference proteome</keyword>
<accession>A0ABT1DXI1</accession>
<dbReference type="Proteomes" id="UP001523369">
    <property type="component" value="Unassembled WGS sequence"/>
</dbReference>
<dbReference type="EMBL" id="JAMYJR010000038">
    <property type="protein sequence ID" value="MCO8275592.1"/>
    <property type="molecule type" value="Genomic_DNA"/>
</dbReference>
<feature type="transmembrane region" description="Helical" evidence="1">
    <location>
        <begin position="62"/>
        <end position="80"/>
    </location>
</feature>
<comment type="caution">
    <text evidence="2">The sequence shown here is derived from an EMBL/GenBank/DDBJ whole genome shotgun (WGS) entry which is preliminary data.</text>
</comment>
<keyword evidence="1" id="KW-0472">Membrane</keyword>